<dbReference type="InterPro" id="IPR046947">
    <property type="entry name" value="LytR-like"/>
</dbReference>
<feature type="region of interest" description="Disordered" evidence="2">
    <location>
        <begin position="176"/>
        <end position="200"/>
    </location>
</feature>
<evidence type="ECO:0000259" key="4">
    <source>
        <dbReference type="PROSITE" id="PS50930"/>
    </source>
</evidence>
<dbReference type="SUPFAM" id="SSF52172">
    <property type="entry name" value="CheY-like"/>
    <property type="match status" value="1"/>
</dbReference>
<dbReference type="SMART" id="SM00850">
    <property type="entry name" value="LytTR"/>
    <property type="match status" value="1"/>
</dbReference>
<dbReference type="Proteomes" id="UP000500938">
    <property type="component" value="Chromosome"/>
</dbReference>
<name>A0A6M4IRD8_9BACT</name>
<comment type="caution">
    <text evidence="1">Lacks conserved residue(s) required for the propagation of feature annotation.</text>
</comment>
<feature type="compositionally biased region" description="Polar residues" evidence="2">
    <location>
        <begin position="190"/>
        <end position="199"/>
    </location>
</feature>
<evidence type="ECO:0000259" key="3">
    <source>
        <dbReference type="PROSITE" id="PS50110"/>
    </source>
</evidence>
<organism evidence="5 6">
    <name type="scientific">Gemmatimonas groenlandica</name>
    <dbReference type="NCBI Taxonomy" id="2732249"/>
    <lineage>
        <taxon>Bacteria</taxon>
        <taxon>Pseudomonadati</taxon>
        <taxon>Gemmatimonadota</taxon>
        <taxon>Gemmatimonadia</taxon>
        <taxon>Gemmatimonadales</taxon>
        <taxon>Gemmatimonadaceae</taxon>
        <taxon>Gemmatimonas</taxon>
    </lineage>
</organism>
<evidence type="ECO:0000313" key="5">
    <source>
        <dbReference type="EMBL" id="QJR36067.1"/>
    </source>
</evidence>
<reference evidence="5 6" key="1">
    <citation type="submission" date="2020-05" db="EMBL/GenBank/DDBJ databases">
        <title>Complete genome sequence of Gemmatimonas greenlandica TET16.</title>
        <authorList>
            <person name="Zeng Y."/>
        </authorList>
    </citation>
    <scope>NUCLEOTIDE SEQUENCE [LARGE SCALE GENOMIC DNA]</scope>
    <source>
        <strain evidence="5 6">TET16</strain>
    </source>
</reference>
<dbReference type="Pfam" id="PF04397">
    <property type="entry name" value="LytTR"/>
    <property type="match status" value="1"/>
</dbReference>
<dbReference type="InterPro" id="IPR007492">
    <property type="entry name" value="LytTR_DNA-bd_dom"/>
</dbReference>
<dbReference type="GO" id="GO:0003677">
    <property type="term" value="F:DNA binding"/>
    <property type="evidence" value="ECO:0007669"/>
    <property type="project" value="InterPro"/>
</dbReference>
<dbReference type="KEGG" id="ggr:HKW67_11375"/>
<evidence type="ECO:0000313" key="6">
    <source>
        <dbReference type="Proteomes" id="UP000500938"/>
    </source>
</evidence>
<dbReference type="EMBL" id="CP053085">
    <property type="protein sequence ID" value="QJR36067.1"/>
    <property type="molecule type" value="Genomic_DNA"/>
</dbReference>
<dbReference type="PANTHER" id="PTHR37299:SF1">
    <property type="entry name" value="STAGE 0 SPORULATION PROTEIN A HOMOLOG"/>
    <property type="match status" value="1"/>
</dbReference>
<sequence length="347" mass="37518">MALRVVVLGQVPATLPEQLAHLPASLDVSVLGYHADSTSARAALSPVPDIALVSAELADMSGFAFVQSLSPSERPTAIVFASSREEDAVHAFELQATDFVPVPVVADRLSDAITRARQQVLQVALLRTADELQRLIGEANASGNLELGALFTRASSNGHANGNGNGNGHAPAATIEQEESADARRRKRASGQSTGTLIPSTPWRAARNTEHSLARFTRDEAEEPVLDLTQDDGGRASSGHGDARPLRVLVREGRRTRFVPLSDVDWFEADGNYILVHAAGEKYRTRGTITAIESALDPRQFVRIHRRIVVNMDRVREMSPLPGGDGLLMLGNGSTLRLSRTYRSRVR</sequence>
<dbReference type="PROSITE" id="PS50110">
    <property type="entry name" value="RESPONSE_REGULATORY"/>
    <property type="match status" value="1"/>
</dbReference>
<dbReference type="InterPro" id="IPR001789">
    <property type="entry name" value="Sig_transdc_resp-reg_receiver"/>
</dbReference>
<dbReference type="RefSeq" id="WP_171225500.1">
    <property type="nucleotide sequence ID" value="NZ_CP053085.1"/>
</dbReference>
<accession>A0A6M4IRD8</accession>
<protein>
    <submittedName>
        <fullName evidence="5">Response regulator transcription factor</fullName>
    </submittedName>
</protein>
<dbReference type="PANTHER" id="PTHR37299">
    <property type="entry name" value="TRANSCRIPTIONAL REGULATOR-RELATED"/>
    <property type="match status" value="1"/>
</dbReference>
<evidence type="ECO:0000256" key="2">
    <source>
        <dbReference type="SAM" id="MobiDB-lite"/>
    </source>
</evidence>
<dbReference type="Gene3D" id="3.40.50.2300">
    <property type="match status" value="1"/>
</dbReference>
<dbReference type="AlphaFoldDB" id="A0A6M4IRD8"/>
<dbReference type="InterPro" id="IPR011006">
    <property type="entry name" value="CheY-like_superfamily"/>
</dbReference>
<dbReference type="PROSITE" id="PS50930">
    <property type="entry name" value="HTH_LYTTR"/>
    <property type="match status" value="1"/>
</dbReference>
<gene>
    <name evidence="5" type="ORF">HKW67_11375</name>
</gene>
<feature type="domain" description="HTH LytTR-type" evidence="4">
    <location>
        <begin position="248"/>
        <end position="347"/>
    </location>
</feature>
<evidence type="ECO:0000256" key="1">
    <source>
        <dbReference type="PROSITE-ProRule" id="PRU00169"/>
    </source>
</evidence>
<feature type="domain" description="Response regulatory" evidence="3">
    <location>
        <begin position="1"/>
        <end position="117"/>
    </location>
</feature>
<dbReference type="GO" id="GO:0000156">
    <property type="term" value="F:phosphorelay response regulator activity"/>
    <property type="evidence" value="ECO:0007669"/>
    <property type="project" value="InterPro"/>
</dbReference>
<dbReference type="Gene3D" id="2.40.50.1020">
    <property type="entry name" value="LytTr DNA-binding domain"/>
    <property type="match status" value="1"/>
</dbReference>
<keyword evidence="6" id="KW-1185">Reference proteome</keyword>
<proteinExistence type="predicted"/>